<dbReference type="AlphaFoldDB" id="A0A024Q956"/>
<evidence type="ECO:0000313" key="1">
    <source>
        <dbReference type="EMBL" id="CDQ38822.1"/>
    </source>
</evidence>
<sequence>MKRLNQYEAAWMEEVLVEHQCLFKMNDQV</sequence>
<accession>A0A024Q956</accession>
<comment type="caution">
    <text evidence="1">The sequence shown here is derived from an EMBL/GenBank/DDBJ whole genome shotgun (WGS) entry which is preliminary data.</text>
</comment>
<protein>
    <submittedName>
        <fullName evidence="1">Uncharacterized protein</fullName>
    </submittedName>
</protein>
<proteinExistence type="predicted"/>
<evidence type="ECO:0000313" key="2">
    <source>
        <dbReference type="Proteomes" id="UP000028875"/>
    </source>
</evidence>
<name>A0A024Q956_9BACI</name>
<organism evidence="1 2">
    <name type="scientific">Virgibacillus massiliensis</name>
    <dbReference type="NCBI Taxonomy" id="1462526"/>
    <lineage>
        <taxon>Bacteria</taxon>
        <taxon>Bacillati</taxon>
        <taxon>Bacillota</taxon>
        <taxon>Bacilli</taxon>
        <taxon>Bacillales</taxon>
        <taxon>Bacillaceae</taxon>
        <taxon>Virgibacillus</taxon>
    </lineage>
</organism>
<dbReference type="Proteomes" id="UP000028875">
    <property type="component" value="Unassembled WGS sequence"/>
</dbReference>
<gene>
    <name evidence="1" type="ORF">BN990_01097</name>
</gene>
<dbReference type="EMBL" id="CCDP010000001">
    <property type="protein sequence ID" value="CDQ38822.1"/>
    <property type="molecule type" value="Genomic_DNA"/>
</dbReference>
<keyword evidence="2" id="KW-1185">Reference proteome</keyword>
<reference evidence="2" key="2">
    <citation type="submission" date="2014-05" db="EMBL/GenBank/DDBJ databases">
        <title>Draft genome sequence of Virgibacillus massiliensis Vm-5.</title>
        <authorList>
            <person name="Khelaifia S."/>
            <person name="Croce O."/>
            <person name="Lagier J.C."/>
            <person name="Raoult D."/>
        </authorList>
    </citation>
    <scope>NUCLEOTIDE SEQUENCE [LARGE SCALE GENOMIC DNA]</scope>
    <source>
        <strain evidence="2">Vm-5</strain>
    </source>
</reference>
<reference evidence="1 2" key="1">
    <citation type="submission" date="2014-03" db="EMBL/GenBank/DDBJ databases">
        <authorList>
            <person name="Urmite Genomes U."/>
        </authorList>
    </citation>
    <scope>NUCLEOTIDE SEQUENCE [LARGE SCALE GENOMIC DNA]</scope>
    <source>
        <strain evidence="1 2">Vm-5</strain>
    </source>
</reference>